<accession>A0ABV8YQ49</accession>
<dbReference type="EMBL" id="JBHSFG010000029">
    <property type="protein sequence ID" value="MFC4466697.1"/>
    <property type="molecule type" value="Genomic_DNA"/>
</dbReference>
<protein>
    <recommendedName>
        <fullName evidence="3">Tail assembly chaperone</fullName>
    </recommendedName>
</protein>
<evidence type="ECO:0008006" key="3">
    <source>
        <dbReference type="Google" id="ProtNLM"/>
    </source>
</evidence>
<reference evidence="2" key="1">
    <citation type="journal article" date="2019" name="Int. J. Syst. Evol. Microbiol.">
        <title>The Global Catalogue of Microorganisms (GCM) 10K type strain sequencing project: providing services to taxonomists for standard genome sequencing and annotation.</title>
        <authorList>
            <consortium name="The Broad Institute Genomics Platform"/>
            <consortium name="The Broad Institute Genome Sequencing Center for Infectious Disease"/>
            <person name="Wu L."/>
            <person name="Ma J."/>
        </authorList>
    </citation>
    <scope>NUCLEOTIDE SEQUENCE [LARGE SCALE GENOMIC DNA]</scope>
    <source>
        <strain evidence="2">DT43</strain>
    </source>
</reference>
<proteinExistence type="predicted"/>
<dbReference type="Proteomes" id="UP001596012">
    <property type="component" value="Unassembled WGS sequence"/>
</dbReference>
<name>A0ABV8YQ49_9ACTN</name>
<comment type="caution">
    <text evidence="1">The sequence shown here is derived from an EMBL/GenBank/DDBJ whole genome shotgun (WGS) entry which is preliminary data.</text>
</comment>
<keyword evidence="2" id="KW-1185">Reference proteome</keyword>
<evidence type="ECO:0000313" key="2">
    <source>
        <dbReference type="Proteomes" id="UP001596012"/>
    </source>
</evidence>
<evidence type="ECO:0000313" key="1">
    <source>
        <dbReference type="EMBL" id="MFC4466697.1"/>
    </source>
</evidence>
<sequence>MSRRRKGRKDGRRAQRSGRVYVQTAHGDKVLMPNMTAEQYDRVKELAEAGELHAPEILGFVRAFADLIGAPVDFEGWTPAERAEFLVAVLGWLGFVSGDEWTPADDNALAALLEEVNQDGWG</sequence>
<gene>
    <name evidence="1" type="ORF">ACFPH6_19555</name>
</gene>
<organism evidence="1 2">
    <name type="scientific">Streptomyces xiangluensis</name>
    <dbReference type="NCBI Taxonomy" id="2665720"/>
    <lineage>
        <taxon>Bacteria</taxon>
        <taxon>Bacillati</taxon>
        <taxon>Actinomycetota</taxon>
        <taxon>Actinomycetes</taxon>
        <taxon>Kitasatosporales</taxon>
        <taxon>Streptomycetaceae</taxon>
        <taxon>Streptomyces</taxon>
    </lineage>
</organism>
<dbReference type="RefSeq" id="WP_386343332.1">
    <property type="nucleotide sequence ID" value="NZ_JBHSFG010000029.1"/>
</dbReference>